<gene>
    <name evidence="8" type="ORF">MY490_02070</name>
</gene>
<evidence type="ECO:0000256" key="5">
    <source>
        <dbReference type="ARBA" id="ARBA00022989"/>
    </source>
</evidence>
<dbReference type="EMBL" id="CP096034">
    <property type="protein sequence ID" value="UPM54681.1"/>
    <property type="molecule type" value="Genomic_DNA"/>
</dbReference>
<feature type="transmembrane region" description="Helical" evidence="7">
    <location>
        <begin position="24"/>
        <end position="43"/>
    </location>
</feature>
<comment type="subcellular location">
    <subcellularLocation>
        <location evidence="1">Cell membrane</location>
        <topology evidence="1">Multi-pass membrane protein</topology>
    </subcellularLocation>
</comment>
<keyword evidence="5 7" id="KW-1133">Transmembrane helix</keyword>
<keyword evidence="4 7" id="KW-0812">Transmembrane</keyword>
<sequence>MLGGIVVLLNCFFSKPFKFISNDLTVQIANSLLVITLWGYLVLGHSFILSSTMRASGAVLWQTLIRLFVIWYIEVPVAYLLSHYTSLGMKGIWFRYPATFLVGLGLNFLYYKFYWRKKRIVSLVN</sequence>
<evidence type="ECO:0000256" key="3">
    <source>
        <dbReference type="ARBA" id="ARBA00022475"/>
    </source>
</evidence>
<accession>A0ABY4JMM9</accession>
<evidence type="ECO:0000313" key="8">
    <source>
        <dbReference type="EMBL" id="UPM54681.1"/>
    </source>
</evidence>
<reference evidence="8 9" key="1">
    <citation type="submission" date="2022-04" db="EMBL/GenBank/DDBJ databases">
        <title>Mechanism of arsenic methylation and mitigation arsenic toxicity by Bacillus sp. LH14 from an Arsenic-Contaminated Paddy Soil.</title>
        <authorList>
            <person name="Wang D."/>
        </authorList>
    </citation>
    <scope>NUCLEOTIDE SEQUENCE [LARGE SCALE GENOMIC DNA]</scope>
    <source>
        <strain evidence="8 9">LH14</strain>
    </source>
</reference>
<evidence type="ECO:0000313" key="9">
    <source>
        <dbReference type="Proteomes" id="UP000830639"/>
    </source>
</evidence>
<proteinExistence type="predicted"/>
<name>A0ABY4JMM9_9BACI</name>
<feature type="transmembrane region" description="Helical" evidence="7">
    <location>
        <begin position="93"/>
        <end position="111"/>
    </location>
</feature>
<protein>
    <submittedName>
        <fullName evidence="8">Uncharacterized protein</fullName>
    </submittedName>
</protein>
<dbReference type="PANTHER" id="PTHR43549">
    <property type="entry name" value="MULTIDRUG RESISTANCE PROTEIN YPNP-RELATED"/>
    <property type="match status" value="1"/>
</dbReference>
<organism evidence="8 9">
    <name type="scientific">Gottfriedia acidiceleris</name>
    <dbReference type="NCBI Taxonomy" id="371036"/>
    <lineage>
        <taxon>Bacteria</taxon>
        <taxon>Bacillati</taxon>
        <taxon>Bacillota</taxon>
        <taxon>Bacilli</taxon>
        <taxon>Bacillales</taxon>
        <taxon>Bacillaceae</taxon>
        <taxon>Gottfriedia</taxon>
    </lineage>
</organism>
<evidence type="ECO:0000256" key="1">
    <source>
        <dbReference type="ARBA" id="ARBA00004651"/>
    </source>
</evidence>
<keyword evidence="2" id="KW-0813">Transport</keyword>
<evidence type="ECO:0000256" key="4">
    <source>
        <dbReference type="ARBA" id="ARBA00022692"/>
    </source>
</evidence>
<dbReference type="InterPro" id="IPR052031">
    <property type="entry name" value="Membrane_Transporter-Flippase"/>
</dbReference>
<keyword evidence="9" id="KW-1185">Reference proteome</keyword>
<dbReference type="Proteomes" id="UP000830639">
    <property type="component" value="Chromosome"/>
</dbReference>
<evidence type="ECO:0000256" key="6">
    <source>
        <dbReference type="ARBA" id="ARBA00023136"/>
    </source>
</evidence>
<evidence type="ECO:0000256" key="7">
    <source>
        <dbReference type="SAM" id="Phobius"/>
    </source>
</evidence>
<dbReference type="PANTHER" id="PTHR43549:SF3">
    <property type="entry name" value="MULTIDRUG RESISTANCE PROTEIN YPNP-RELATED"/>
    <property type="match status" value="1"/>
</dbReference>
<keyword evidence="6 7" id="KW-0472">Membrane</keyword>
<evidence type="ECO:0000256" key="2">
    <source>
        <dbReference type="ARBA" id="ARBA00022448"/>
    </source>
</evidence>
<keyword evidence="3" id="KW-1003">Cell membrane</keyword>